<keyword evidence="1" id="KW-0472">Membrane</keyword>
<dbReference type="InterPro" id="IPR008523">
    <property type="entry name" value="DUF805"/>
</dbReference>
<feature type="transmembrane region" description="Helical" evidence="1">
    <location>
        <begin position="24"/>
        <end position="46"/>
    </location>
</feature>
<gene>
    <name evidence="2" type="ORF">ABUH87_10165</name>
</gene>
<protein>
    <submittedName>
        <fullName evidence="2">DUF805 domain-containing protein</fullName>
    </submittedName>
</protein>
<evidence type="ECO:0000313" key="3">
    <source>
        <dbReference type="Proteomes" id="UP001556118"/>
    </source>
</evidence>
<keyword evidence="3" id="KW-1185">Reference proteome</keyword>
<reference evidence="2 3" key="1">
    <citation type="submission" date="2024-06" db="EMBL/GenBank/DDBJ databases">
        <title>Novosphingobium rhizovicinus M1R2S20.</title>
        <authorList>
            <person name="Sun J.-Q."/>
        </authorList>
    </citation>
    <scope>NUCLEOTIDE SEQUENCE [LARGE SCALE GENOMIC DNA]</scope>
    <source>
        <strain evidence="2 3">M1R2S20</strain>
    </source>
</reference>
<proteinExistence type="predicted"/>
<sequence>MLKAIKHNLTHLFSFTGRDSRTTFWLYVLFLALVHTAISLLVSVPITGNMMGDILVAAQRGASEAEIQERVFQRVNEVMRVSLWVSVALSLALVAFLLAAFTRRLHDSGRSAWIAVVAGAIQVVATVMTIATMDDAIRVIVLAQTGDLEAVEAMRGRFVLQGLLGWVPMVLVFVFGVWPSTPGENRYGAPPTID</sequence>
<feature type="transmembrane region" description="Helical" evidence="1">
    <location>
        <begin position="113"/>
        <end position="133"/>
    </location>
</feature>
<evidence type="ECO:0000256" key="1">
    <source>
        <dbReference type="SAM" id="Phobius"/>
    </source>
</evidence>
<accession>A0ABV3RDH2</accession>
<dbReference type="EMBL" id="JBFNXR010000033">
    <property type="protein sequence ID" value="MEW9855530.1"/>
    <property type="molecule type" value="Genomic_DNA"/>
</dbReference>
<comment type="caution">
    <text evidence="2">The sequence shown here is derived from an EMBL/GenBank/DDBJ whole genome shotgun (WGS) entry which is preliminary data.</text>
</comment>
<name>A0ABV3RDH2_9SPHN</name>
<organism evidence="2 3">
    <name type="scientific">Novosphingobium rhizovicinum</name>
    <dbReference type="NCBI Taxonomy" id="3228928"/>
    <lineage>
        <taxon>Bacteria</taxon>
        <taxon>Pseudomonadati</taxon>
        <taxon>Pseudomonadota</taxon>
        <taxon>Alphaproteobacteria</taxon>
        <taxon>Sphingomonadales</taxon>
        <taxon>Sphingomonadaceae</taxon>
        <taxon>Novosphingobium</taxon>
    </lineage>
</organism>
<dbReference type="Pfam" id="PF05656">
    <property type="entry name" value="DUF805"/>
    <property type="match status" value="1"/>
</dbReference>
<dbReference type="RefSeq" id="WP_367773186.1">
    <property type="nucleotide sequence ID" value="NZ_JBFNXR010000033.1"/>
</dbReference>
<keyword evidence="1" id="KW-1133">Transmembrane helix</keyword>
<evidence type="ECO:0000313" key="2">
    <source>
        <dbReference type="EMBL" id="MEW9855530.1"/>
    </source>
</evidence>
<keyword evidence="1" id="KW-0812">Transmembrane</keyword>
<dbReference type="PANTHER" id="PTHR34980">
    <property type="entry name" value="INNER MEMBRANE PROTEIN-RELATED-RELATED"/>
    <property type="match status" value="1"/>
</dbReference>
<feature type="transmembrane region" description="Helical" evidence="1">
    <location>
        <begin position="158"/>
        <end position="178"/>
    </location>
</feature>
<dbReference type="Proteomes" id="UP001556118">
    <property type="component" value="Unassembled WGS sequence"/>
</dbReference>
<feature type="transmembrane region" description="Helical" evidence="1">
    <location>
        <begin position="81"/>
        <end position="101"/>
    </location>
</feature>